<evidence type="ECO:0000313" key="2">
    <source>
        <dbReference type="EnsemblPlants" id="AES96328"/>
    </source>
</evidence>
<reference evidence="1 3" key="2">
    <citation type="journal article" date="2014" name="BMC Genomics">
        <title>An improved genome release (version Mt4.0) for the model legume Medicago truncatula.</title>
        <authorList>
            <person name="Tang H."/>
            <person name="Krishnakumar V."/>
            <person name="Bidwell S."/>
            <person name="Rosen B."/>
            <person name="Chan A."/>
            <person name="Zhou S."/>
            <person name="Gentzbittel L."/>
            <person name="Childs K.L."/>
            <person name="Yandell M."/>
            <person name="Gundlach H."/>
            <person name="Mayer K.F."/>
            <person name="Schwartz D.C."/>
            <person name="Town C.D."/>
        </authorList>
    </citation>
    <scope>GENOME REANNOTATION</scope>
    <source>
        <strain evidence="2 3">cv. Jemalong A17</strain>
    </source>
</reference>
<dbReference type="PaxDb" id="3880-AES96328"/>
<dbReference type="EnsemblPlants" id="AES96328">
    <property type="protein sequence ID" value="AES96328"/>
    <property type="gene ID" value="MTR_5g035790"/>
</dbReference>
<dbReference type="EMBL" id="CM001221">
    <property type="protein sequence ID" value="AES96328.1"/>
    <property type="molecule type" value="Genomic_DNA"/>
</dbReference>
<gene>
    <name evidence="1" type="ordered locus">MTR_5g035790</name>
</gene>
<accession>G7K483</accession>
<dbReference type="AlphaFoldDB" id="G7K483"/>
<dbReference type="Proteomes" id="UP000002051">
    <property type="component" value="Chromosome 5"/>
</dbReference>
<evidence type="ECO:0000313" key="1">
    <source>
        <dbReference type="EMBL" id="AES96328.1"/>
    </source>
</evidence>
<evidence type="ECO:0000313" key="3">
    <source>
        <dbReference type="Proteomes" id="UP000002051"/>
    </source>
</evidence>
<sequence length="82" mass="9661">MQIISKSFIENLVTELVMLYMLRRVFIWDLSHVIVESDSKVLLDIVINNCKPSLLWLDVLRRSFSKIYVLRLFTFGVNVLTN</sequence>
<reference evidence="2" key="3">
    <citation type="submission" date="2015-04" db="UniProtKB">
        <authorList>
            <consortium name="EnsemblPlants"/>
        </authorList>
    </citation>
    <scope>IDENTIFICATION</scope>
    <source>
        <strain evidence="2">cv. Jemalong A17</strain>
    </source>
</reference>
<proteinExistence type="predicted"/>
<name>G7K483_MEDTR</name>
<organism evidence="1 3">
    <name type="scientific">Medicago truncatula</name>
    <name type="common">Barrel medic</name>
    <name type="synonym">Medicago tribuloides</name>
    <dbReference type="NCBI Taxonomy" id="3880"/>
    <lineage>
        <taxon>Eukaryota</taxon>
        <taxon>Viridiplantae</taxon>
        <taxon>Streptophyta</taxon>
        <taxon>Embryophyta</taxon>
        <taxon>Tracheophyta</taxon>
        <taxon>Spermatophyta</taxon>
        <taxon>Magnoliopsida</taxon>
        <taxon>eudicotyledons</taxon>
        <taxon>Gunneridae</taxon>
        <taxon>Pentapetalae</taxon>
        <taxon>rosids</taxon>
        <taxon>fabids</taxon>
        <taxon>Fabales</taxon>
        <taxon>Fabaceae</taxon>
        <taxon>Papilionoideae</taxon>
        <taxon>50 kb inversion clade</taxon>
        <taxon>NPAAA clade</taxon>
        <taxon>Hologalegina</taxon>
        <taxon>IRL clade</taxon>
        <taxon>Trifolieae</taxon>
        <taxon>Medicago</taxon>
    </lineage>
</organism>
<reference evidence="1 3" key="1">
    <citation type="journal article" date="2011" name="Nature">
        <title>The Medicago genome provides insight into the evolution of rhizobial symbioses.</title>
        <authorList>
            <person name="Young N.D."/>
            <person name="Debelle F."/>
            <person name="Oldroyd G.E."/>
            <person name="Geurts R."/>
            <person name="Cannon S.B."/>
            <person name="Udvardi M.K."/>
            <person name="Benedito V.A."/>
            <person name="Mayer K.F."/>
            <person name="Gouzy J."/>
            <person name="Schoof H."/>
            <person name="Van de Peer Y."/>
            <person name="Proost S."/>
            <person name="Cook D.R."/>
            <person name="Meyers B.C."/>
            <person name="Spannagl M."/>
            <person name="Cheung F."/>
            <person name="De Mita S."/>
            <person name="Krishnakumar V."/>
            <person name="Gundlach H."/>
            <person name="Zhou S."/>
            <person name="Mudge J."/>
            <person name="Bharti A.K."/>
            <person name="Murray J.D."/>
            <person name="Naoumkina M.A."/>
            <person name="Rosen B."/>
            <person name="Silverstein K.A."/>
            <person name="Tang H."/>
            <person name="Rombauts S."/>
            <person name="Zhao P.X."/>
            <person name="Zhou P."/>
            <person name="Barbe V."/>
            <person name="Bardou P."/>
            <person name="Bechner M."/>
            <person name="Bellec A."/>
            <person name="Berger A."/>
            <person name="Berges H."/>
            <person name="Bidwell S."/>
            <person name="Bisseling T."/>
            <person name="Choisne N."/>
            <person name="Couloux A."/>
            <person name="Denny R."/>
            <person name="Deshpande S."/>
            <person name="Dai X."/>
            <person name="Doyle J.J."/>
            <person name="Dudez A.M."/>
            <person name="Farmer A.D."/>
            <person name="Fouteau S."/>
            <person name="Franken C."/>
            <person name="Gibelin C."/>
            <person name="Gish J."/>
            <person name="Goldstein S."/>
            <person name="Gonzalez A.J."/>
            <person name="Green P.J."/>
            <person name="Hallab A."/>
            <person name="Hartog M."/>
            <person name="Hua A."/>
            <person name="Humphray S.J."/>
            <person name="Jeong D.H."/>
            <person name="Jing Y."/>
            <person name="Jocker A."/>
            <person name="Kenton S.M."/>
            <person name="Kim D.J."/>
            <person name="Klee K."/>
            <person name="Lai H."/>
            <person name="Lang C."/>
            <person name="Lin S."/>
            <person name="Macmil S.L."/>
            <person name="Magdelenat G."/>
            <person name="Matthews L."/>
            <person name="McCorrison J."/>
            <person name="Monaghan E.L."/>
            <person name="Mun J.H."/>
            <person name="Najar F.Z."/>
            <person name="Nicholson C."/>
            <person name="Noirot C."/>
            <person name="O'Bleness M."/>
            <person name="Paule C.R."/>
            <person name="Poulain J."/>
            <person name="Prion F."/>
            <person name="Qin B."/>
            <person name="Qu C."/>
            <person name="Retzel E.F."/>
            <person name="Riddle C."/>
            <person name="Sallet E."/>
            <person name="Samain S."/>
            <person name="Samson N."/>
            <person name="Sanders I."/>
            <person name="Saurat O."/>
            <person name="Scarpelli C."/>
            <person name="Schiex T."/>
            <person name="Segurens B."/>
            <person name="Severin A.J."/>
            <person name="Sherrier D.J."/>
            <person name="Shi R."/>
            <person name="Sims S."/>
            <person name="Singer S.R."/>
            <person name="Sinharoy S."/>
            <person name="Sterck L."/>
            <person name="Viollet A."/>
            <person name="Wang B.B."/>
            <person name="Wang K."/>
            <person name="Wang M."/>
            <person name="Wang X."/>
            <person name="Warfsmann J."/>
            <person name="Weissenbach J."/>
            <person name="White D.D."/>
            <person name="White J.D."/>
            <person name="Wiley G.B."/>
            <person name="Wincker P."/>
            <person name="Xing Y."/>
            <person name="Yang L."/>
            <person name="Yao Z."/>
            <person name="Ying F."/>
            <person name="Zhai J."/>
            <person name="Zhou L."/>
            <person name="Zuber A."/>
            <person name="Denarie J."/>
            <person name="Dixon R.A."/>
            <person name="May G.D."/>
            <person name="Schwartz D.C."/>
            <person name="Rogers J."/>
            <person name="Quetier F."/>
            <person name="Town C.D."/>
            <person name="Roe B.A."/>
        </authorList>
    </citation>
    <scope>NUCLEOTIDE SEQUENCE [LARGE SCALE GENOMIC DNA]</scope>
    <source>
        <strain evidence="1">A17</strain>
        <strain evidence="2 3">cv. Jemalong A17</strain>
    </source>
</reference>
<keyword evidence="3" id="KW-1185">Reference proteome</keyword>
<dbReference type="HOGENOM" id="CLU_2561787_0_0_1"/>
<protein>
    <submittedName>
        <fullName evidence="1 2">Uncharacterized protein</fullName>
    </submittedName>
</protein>